<dbReference type="Gene3D" id="3.40.50.620">
    <property type="entry name" value="HUPs"/>
    <property type="match status" value="1"/>
</dbReference>
<dbReference type="Proteomes" id="UP000527616">
    <property type="component" value="Unassembled WGS sequence"/>
</dbReference>
<dbReference type="InterPro" id="IPR006015">
    <property type="entry name" value="Universal_stress_UspA"/>
</dbReference>
<organism evidence="3 4">
    <name type="scientific">Naumannella cuiyingiana</name>
    <dbReference type="NCBI Taxonomy" id="1347891"/>
    <lineage>
        <taxon>Bacteria</taxon>
        <taxon>Bacillati</taxon>
        <taxon>Actinomycetota</taxon>
        <taxon>Actinomycetes</taxon>
        <taxon>Propionibacteriales</taxon>
        <taxon>Propionibacteriaceae</taxon>
        <taxon>Naumannella</taxon>
    </lineage>
</organism>
<dbReference type="CDD" id="cd00293">
    <property type="entry name" value="USP-like"/>
    <property type="match status" value="1"/>
</dbReference>
<comment type="similarity">
    <text evidence="1">Belongs to the universal stress protein A family.</text>
</comment>
<dbReference type="InterPro" id="IPR006016">
    <property type="entry name" value="UspA"/>
</dbReference>
<keyword evidence="4" id="KW-1185">Reference proteome</keyword>
<dbReference type="EMBL" id="JACBZS010000001">
    <property type="protein sequence ID" value="NYI71187.1"/>
    <property type="molecule type" value="Genomic_DNA"/>
</dbReference>
<gene>
    <name evidence="3" type="ORF">GGQ54_001747</name>
</gene>
<dbReference type="PRINTS" id="PR01438">
    <property type="entry name" value="UNVRSLSTRESS"/>
</dbReference>
<feature type="domain" description="UspA" evidence="2">
    <location>
        <begin position="65"/>
        <end position="117"/>
    </location>
</feature>
<sequence length="119" mass="12284">MSVVVGYSTKPEGQAALTAAIAEARLRSTSVLVVPNTDADDPGAHAAEFEVAGVAWETRPSSPEGAIAENLMEIADAEGAELIVIGLRRRSPTGKLLLGMHAQRVLLDAGVPVLAVKGD</sequence>
<accession>A0A7Z0D9A7</accession>
<dbReference type="RefSeq" id="WP_179445046.1">
    <property type="nucleotide sequence ID" value="NZ_JACBZS010000001.1"/>
</dbReference>
<proteinExistence type="inferred from homology"/>
<dbReference type="SUPFAM" id="SSF52402">
    <property type="entry name" value="Adenine nucleotide alpha hydrolases-like"/>
    <property type="match status" value="1"/>
</dbReference>
<evidence type="ECO:0000313" key="4">
    <source>
        <dbReference type="Proteomes" id="UP000527616"/>
    </source>
</evidence>
<comment type="caution">
    <text evidence="3">The sequence shown here is derived from an EMBL/GenBank/DDBJ whole genome shotgun (WGS) entry which is preliminary data.</text>
</comment>
<dbReference type="AlphaFoldDB" id="A0A7Z0D9A7"/>
<evidence type="ECO:0000313" key="3">
    <source>
        <dbReference type="EMBL" id="NYI71187.1"/>
    </source>
</evidence>
<dbReference type="Pfam" id="PF00582">
    <property type="entry name" value="Usp"/>
    <property type="match status" value="1"/>
</dbReference>
<evidence type="ECO:0000259" key="2">
    <source>
        <dbReference type="Pfam" id="PF00582"/>
    </source>
</evidence>
<protein>
    <submittedName>
        <fullName evidence="3">Nucleotide-binding universal stress UspA family protein</fullName>
    </submittedName>
</protein>
<reference evidence="3 4" key="1">
    <citation type="submission" date="2020-07" db="EMBL/GenBank/DDBJ databases">
        <title>Sequencing the genomes of 1000 actinobacteria strains.</title>
        <authorList>
            <person name="Klenk H.-P."/>
        </authorList>
    </citation>
    <scope>NUCLEOTIDE SEQUENCE [LARGE SCALE GENOMIC DNA]</scope>
    <source>
        <strain evidence="3 4">DSM 103164</strain>
    </source>
</reference>
<dbReference type="InterPro" id="IPR014729">
    <property type="entry name" value="Rossmann-like_a/b/a_fold"/>
</dbReference>
<evidence type="ECO:0000256" key="1">
    <source>
        <dbReference type="ARBA" id="ARBA00008791"/>
    </source>
</evidence>
<name>A0A7Z0D9A7_9ACTN</name>